<protein>
    <submittedName>
        <fullName evidence="1">Uncharacterized protein</fullName>
    </submittedName>
</protein>
<reference evidence="1 2" key="1">
    <citation type="journal article" date="2022" name="Genome Biol. Evol.">
        <title>The Spruce Budworm Genome: Reconstructing the Evolutionary History of Antifreeze Proteins.</title>
        <authorList>
            <person name="Beliveau C."/>
            <person name="Gagne P."/>
            <person name="Picq S."/>
            <person name="Vernygora O."/>
            <person name="Keeling C.I."/>
            <person name="Pinkney K."/>
            <person name="Doucet D."/>
            <person name="Wen F."/>
            <person name="Johnston J.S."/>
            <person name="Maaroufi H."/>
            <person name="Boyle B."/>
            <person name="Laroche J."/>
            <person name="Dewar K."/>
            <person name="Juretic N."/>
            <person name="Blackburn G."/>
            <person name="Nisole A."/>
            <person name="Brunet B."/>
            <person name="Brandao M."/>
            <person name="Lumley L."/>
            <person name="Duan J."/>
            <person name="Quan G."/>
            <person name="Lucarotti C.J."/>
            <person name="Roe A.D."/>
            <person name="Sperling F.A.H."/>
            <person name="Levesque R.C."/>
            <person name="Cusson M."/>
        </authorList>
    </citation>
    <scope>NUCLEOTIDE SEQUENCE [LARGE SCALE GENOMIC DNA]</scope>
    <source>
        <strain evidence="1">Glfc:IPQL:Cfum</strain>
    </source>
</reference>
<organism evidence="1 2">
    <name type="scientific">Choristoneura fumiferana</name>
    <name type="common">Spruce budworm moth</name>
    <name type="synonym">Archips fumiferana</name>
    <dbReference type="NCBI Taxonomy" id="7141"/>
    <lineage>
        <taxon>Eukaryota</taxon>
        <taxon>Metazoa</taxon>
        <taxon>Ecdysozoa</taxon>
        <taxon>Arthropoda</taxon>
        <taxon>Hexapoda</taxon>
        <taxon>Insecta</taxon>
        <taxon>Pterygota</taxon>
        <taxon>Neoptera</taxon>
        <taxon>Endopterygota</taxon>
        <taxon>Lepidoptera</taxon>
        <taxon>Glossata</taxon>
        <taxon>Ditrysia</taxon>
        <taxon>Tortricoidea</taxon>
        <taxon>Tortricidae</taxon>
        <taxon>Tortricinae</taxon>
        <taxon>Choristoneura</taxon>
    </lineage>
</organism>
<evidence type="ECO:0000313" key="2">
    <source>
        <dbReference type="Proteomes" id="UP001064048"/>
    </source>
</evidence>
<keyword evidence="2" id="KW-1185">Reference proteome</keyword>
<sequence length="178" mass="20791">MAEDYDVDFIISLVEARPVLWDKTKEEYKNKILKTEAWKDVCQNIVPSFNEKDKKEKTKIGNEIVKKWTNVKDNFTKYMKKVELSKKSGAGAKYIKEYHLYKQLMFLYKNAPNLTDSSIEEEETSTSDSNYYQAQATNYQSTYNSSTSSTNRRRETSPDLDQILSNSTDTQESEYDFS</sequence>
<gene>
    <name evidence="1" type="ORF">MSG28_009371</name>
</gene>
<dbReference type="Proteomes" id="UP001064048">
    <property type="component" value="Chromosome 15"/>
</dbReference>
<accession>A0ACC0KY50</accession>
<proteinExistence type="predicted"/>
<evidence type="ECO:0000313" key="1">
    <source>
        <dbReference type="EMBL" id="KAI8441111.1"/>
    </source>
</evidence>
<name>A0ACC0KY50_CHOFU</name>
<dbReference type="EMBL" id="CM046115">
    <property type="protein sequence ID" value="KAI8441111.1"/>
    <property type="molecule type" value="Genomic_DNA"/>
</dbReference>
<comment type="caution">
    <text evidence="1">The sequence shown here is derived from an EMBL/GenBank/DDBJ whole genome shotgun (WGS) entry which is preliminary data.</text>
</comment>